<evidence type="ECO:0000256" key="1">
    <source>
        <dbReference type="ARBA" id="ARBA00022598"/>
    </source>
</evidence>
<keyword evidence="1 6" id="KW-0436">Ligase</keyword>
<dbReference type="SUPFAM" id="SSF55681">
    <property type="entry name" value="Class II aaRS and biotin synthetases"/>
    <property type="match status" value="1"/>
</dbReference>
<feature type="domain" description="Aminoacyl-transfer RNA synthetases class-II family profile" evidence="5">
    <location>
        <begin position="69"/>
        <end position="315"/>
    </location>
</feature>
<dbReference type="Gene3D" id="3.30.930.10">
    <property type="entry name" value="Bira Bifunctional Protein, Domain 2"/>
    <property type="match status" value="1"/>
</dbReference>
<dbReference type="InterPro" id="IPR036621">
    <property type="entry name" value="Anticodon-bd_dom_sf"/>
</dbReference>
<name>A0AAD8PER7_BABGI</name>
<dbReference type="PANTHER" id="PTHR42753:SF2">
    <property type="entry name" value="PROLINE--TRNA LIGASE"/>
    <property type="match status" value="1"/>
</dbReference>
<evidence type="ECO:0000313" key="6">
    <source>
        <dbReference type="EMBL" id="KAK1444000.1"/>
    </source>
</evidence>
<dbReference type="GO" id="GO:0004827">
    <property type="term" value="F:proline-tRNA ligase activity"/>
    <property type="evidence" value="ECO:0007669"/>
    <property type="project" value="TreeGrafter"/>
</dbReference>
<dbReference type="GO" id="GO:0005524">
    <property type="term" value="F:ATP binding"/>
    <property type="evidence" value="ECO:0007669"/>
    <property type="project" value="UniProtKB-KW"/>
</dbReference>
<accession>A0AAD8PER7</accession>
<dbReference type="InterPro" id="IPR045864">
    <property type="entry name" value="aa-tRNA-synth_II/BPL/LPL"/>
</dbReference>
<dbReference type="InterPro" id="IPR050062">
    <property type="entry name" value="Pro-tRNA_synthetase"/>
</dbReference>
<reference evidence="6" key="1">
    <citation type="submission" date="2023-08" db="EMBL/GenBank/DDBJ databases">
        <title>Draft sequence of the Babesia gibsoni genome.</title>
        <authorList>
            <person name="Yamagishi J.Y."/>
            <person name="Xuan X.X."/>
        </authorList>
    </citation>
    <scope>NUCLEOTIDE SEQUENCE</scope>
    <source>
        <strain evidence="6">Azabu</strain>
    </source>
</reference>
<sequence>MRYSCRSHKIGHRRYYDRYKCGIGNPLCYKNGELLTVPESRGDTFDVPEGRNLPQLLHKAGILGKTGPGTYAQLPIGWKIITRLKRVIRVEMARIAAQECCLPIIQQDGIIKSRLSEFGSDMFKLYDRQGKLLHLSPTCEELACTFISSELSPLSKSQLPLVLYQINTKFRDEMRCSDSGMRCREFLMKDAYSFHPDAVSASLTYADFKEAYERIMNTIGIECHLRKNGDGNHVDEEFLVNINADGEPTELEVAHLFQLGTTITSEAGLMFEDAGREQKPVYMNSYGIGIQRLMYAAIAKHSDGEGLALPQVMAPYDVAVVLCELDDVVSRHFASALHRVLLEKGLHPLLDDRDMAVKQRVADLKTIGVPHLIYISHSAEAATLKPAPADVVRDIKVAAEVSNSYHLWQSEAPIKVQNGGSMCEDLMDKRVRYVWRKDGGEYTITVSELLDLLRI</sequence>
<keyword evidence="4" id="KW-0030">Aminoacyl-tRNA synthetase</keyword>
<dbReference type="Pfam" id="PF00587">
    <property type="entry name" value="tRNA-synt_2b"/>
    <property type="match status" value="1"/>
</dbReference>
<dbReference type="SUPFAM" id="SSF52954">
    <property type="entry name" value="Class II aaRS ABD-related"/>
    <property type="match status" value="1"/>
</dbReference>
<dbReference type="InterPro" id="IPR006195">
    <property type="entry name" value="aa-tRNA-synth_II"/>
</dbReference>
<dbReference type="PANTHER" id="PTHR42753">
    <property type="entry name" value="MITOCHONDRIAL RIBOSOME PROTEIN L39/PROLYL-TRNA LIGASE FAMILY MEMBER"/>
    <property type="match status" value="1"/>
</dbReference>
<proteinExistence type="predicted"/>
<evidence type="ECO:0000313" key="7">
    <source>
        <dbReference type="Proteomes" id="UP001230268"/>
    </source>
</evidence>
<protein>
    <submittedName>
        <fullName evidence="6">Class II aminoacyl-tRNA synthetase/biotinyl protein ligase and lipoyl protein ligase like protein</fullName>
    </submittedName>
</protein>
<evidence type="ECO:0000256" key="4">
    <source>
        <dbReference type="ARBA" id="ARBA00023146"/>
    </source>
</evidence>
<keyword evidence="7" id="KW-1185">Reference proteome</keyword>
<gene>
    <name evidence="6" type="ORF">BgAZ_208760</name>
</gene>
<dbReference type="Proteomes" id="UP001230268">
    <property type="component" value="Unassembled WGS sequence"/>
</dbReference>
<evidence type="ECO:0000259" key="5">
    <source>
        <dbReference type="PROSITE" id="PS50862"/>
    </source>
</evidence>
<keyword evidence="3" id="KW-0067">ATP-binding</keyword>
<evidence type="ECO:0000256" key="2">
    <source>
        <dbReference type="ARBA" id="ARBA00022741"/>
    </source>
</evidence>
<dbReference type="InterPro" id="IPR002314">
    <property type="entry name" value="aa-tRNA-synt_IIb"/>
</dbReference>
<keyword evidence="2" id="KW-0547">Nucleotide-binding</keyword>
<dbReference type="GO" id="GO:0005739">
    <property type="term" value="C:mitochondrion"/>
    <property type="evidence" value="ECO:0007669"/>
    <property type="project" value="TreeGrafter"/>
</dbReference>
<dbReference type="PROSITE" id="PS50862">
    <property type="entry name" value="AA_TRNA_LIGASE_II"/>
    <property type="match status" value="1"/>
</dbReference>
<dbReference type="Gene3D" id="3.40.50.800">
    <property type="entry name" value="Anticodon-binding domain"/>
    <property type="match status" value="1"/>
</dbReference>
<comment type="caution">
    <text evidence="6">The sequence shown here is derived from an EMBL/GenBank/DDBJ whole genome shotgun (WGS) entry which is preliminary data.</text>
</comment>
<evidence type="ECO:0000256" key="3">
    <source>
        <dbReference type="ARBA" id="ARBA00022840"/>
    </source>
</evidence>
<dbReference type="GO" id="GO:0006433">
    <property type="term" value="P:prolyl-tRNA aminoacylation"/>
    <property type="evidence" value="ECO:0007669"/>
    <property type="project" value="TreeGrafter"/>
</dbReference>
<dbReference type="EMBL" id="JAVEPI010000002">
    <property type="protein sequence ID" value="KAK1444000.1"/>
    <property type="molecule type" value="Genomic_DNA"/>
</dbReference>
<organism evidence="6 7">
    <name type="scientific">Babesia gibsoni</name>
    <dbReference type="NCBI Taxonomy" id="33632"/>
    <lineage>
        <taxon>Eukaryota</taxon>
        <taxon>Sar</taxon>
        <taxon>Alveolata</taxon>
        <taxon>Apicomplexa</taxon>
        <taxon>Aconoidasida</taxon>
        <taxon>Piroplasmida</taxon>
        <taxon>Babesiidae</taxon>
        <taxon>Babesia</taxon>
    </lineage>
</organism>
<dbReference type="AlphaFoldDB" id="A0AAD8PER7"/>